<dbReference type="Proteomes" id="UP000652761">
    <property type="component" value="Unassembled WGS sequence"/>
</dbReference>
<organism evidence="1 2">
    <name type="scientific">Colocasia esculenta</name>
    <name type="common">Wild taro</name>
    <name type="synonym">Arum esculentum</name>
    <dbReference type="NCBI Taxonomy" id="4460"/>
    <lineage>
        <taxon>Eukaryota</taxon>
        <taxon>Viridiplantae</taxon>
        <taxon>Streptophyta</taxon>
        <taxon>Embryophyta</taxon>
        <taxon>Tracheophyta</taxon>
        <taxon>Spermatophyta</taxon>
        <taxon>Magnoliopsida</taxon>
        <taxon>Liliopsida</taxon>
        <taxon>Araceae</taxon>
        <taxon>Aroideae</taxon>
        <taxon>Colocasieae</taxon>
        <taxon>Colocasia</taxon>
    </lineage>
</organism>
<keyword evidence="2" id="KW-1185">Reference proteome</keyword>
<evidence type="ECO:0000313" key="1">
    <source>
        <dbReference type="EMBL" id="MQL83759.1"/>
    </source>
</evidence>
<comment type="caution">
    <text evidence="1">The sequence shown here is derived from an EMBL/GenBank/DDBJ whole genome shotgun (WGS) entry which is preliminary data.</text>
</comment>
<gene>
    <name evidence="1" type="ORF">Taro_016249</name>
</gene>
<dbReference type="EMBL" id="NMUH01000716">
    <property type="protein sequence ID" value="MQL83759.1"/>
    <property type="molecule type" value="Genomic_DNA"/>
</dbReference>
<reference evidence="1" key="1">
    <citation type="submission" date="2017-07" db="EMBL/GenBank/DDBJ databases">
        <title>Taro Niue Genome Assembly and Annotation.</title>
        <authorList>
            <person name="Atibalentja N."/>
            <person name="Keating K."/>
            <person name="Fields C.J."/>
        </authorList>
    </citation>
    <scope>NUCLEOTIDE SEQUENCE</scope>
    <source>
        <strain evidence="1">Niue_2</strain>
        <tissue evidence="1">Leaf</tissue>
    </source>
</reference>
<dbReference type="AlphaFoldDB" id="A0A843UVP9"/>
<evidence type="ECO:0000313" key="2">
    <source>
        <dbReference type="Proteomes" id="UP000652761"/>
    </source>
</evidence>
<protein>
    <submittedName>
        <fullName evidence="1">Uncharacterized protein</fullName>
    </submittedName>
</protein>
<name>A0A843UVP9_COLES</name>
<sequence>MPDGSMTDDMKKIKDHALEFYYNILNQNHAHADPYFETTRGPGGKWLLFASELLFGGSGKRNANVTIKIEHSG</sequence>
<accession>A0A843UVP9</accession>
<proteinExistence type="predicted"/>